<dbReference type="InterPro" id="IPR001194">
    <property type="entry name" value="cDENN_dom"/>
</dbReference>
<dbReference type="Gene3D" id="3.30.60.20">
    <property type="match status" value="1"/>
</dbReference>
<dbReference type="SMART" id="SM00801">
    <property type="entry name" value="dDENN"/>
    <property type="match status" value="1"/>
</dbReference>
<feature type="region of interest" description="Disordered" evidence="3">
    <location>
        <begin position="25"/>
        <end position="77"/>
    </location>
</feature>
<dbReference type="InterPro" id="IPR043153">
    <property type="entry name" value="DENN_C"/>
</dbReference>
<evidence type="ECO:0000259" key="4">
    <source>
        <dbReference type="PROSITE" id="PS50081"/>
    </source>
</evidence>
<dbReference type="SMART" id="SM00799">
    <property type="entry name" value="DENN"/>
    <property type="match status" value="1"/>
</dbReference>
<feature type="region of interest" description="Disordered" evidence="3">
    <location>
        <begin position="1083"/>
        <end position="1119"/>
    </location>
</feature>
<evidence type="ECO:0000256" key="2">
    <source>
        <dbReference type="ARBA" id="ARBA00022833"/>
    </source>
</evidence>
<dbReference type="Pfam" id="PF03455">
    <property type="entry name" value="dDENN"/>
    <property type="match status" value="1"/>
</dbReference>
<keyword evidence="2" id="KW-0862">Zinc</keyword>
<protein>
    <submittedName>
        <fullName evidence="6">DENN domain-containing protein</fullName>
    </submittedName>
</protein>
<dbReference type="EMBL" id="JBFCZG010000001">
    <property type="protein sequence ID" value="KAL3427688.1"/>
    <property type="molecule type" value="Genomic_DNA"/>
</dbReference>
<dbReference type="SMART" id="SM00800">
    <property type="entry name" value="uDENN"/>
    <property type="match status" value="1"/>
</dbReference>
<feature type="compositionally biased region" description="Basic and acidic residues" evidence="3">
    <location>
        <begin position="778"/>
        <end position="790"/>
    </location>
</feature>
<dbReference type="PROSITE" id="PS50211">
    <property type="entry name" value="DENN"/>
    <property type="match status" value="1"/>
</dbReference>
<feature type="domain" description="UDENN" evidence="5">
    <location>
        <begin position="234"/>
        <end position="1003"/>
    </location>
</feature>
<dbReference type="InterPro" id="IPR051696">
    <property type="entry name" value="DENN_Domain_GEFs"/>
</dbReference>
<proteinExistence type="predicted"/>
<feature type="compositionally biased region" description="Low complexity" evidence="3">
    <location>
        <begin position="735"/>
        <end position="751"/>
    </location>
</feature>
<evidence type="ECO:0000313" key="6">
    <source>
        <dbReference type="EMBL" id="KAL3427688.1"/>
    </source>
</evidence>
<dbReference type="InterPro" id="IPR037516">
    <property type="entry name" value="Tripartite_DENN"/>
</dbReference>
<feature type="compositionally biased region" description="Polar residues" evidence="3">
    <location>
        <begin position="27"/>
        <end position="39"/>
    </location>
</feature>
<dbReference type="InterPro" id="IPR046349">
    <property type="entry name" value="C1-like_sf"/>
</dbReference>
<name>A0ABR4PWV2_9HELO</name>
<dbReference type="Pfam" id="PF02141">
    <property type="entry name" value="DENN"/>
    <property type="match status" value="1"/>
</dbReference>
<evidence type="ECO:0000259" key="5">
    <source>
        <dbReference type="PROSITE" id="PS50211"/>
    </source>
</evidence>
<feature type="compositionally biased region" description="Polar residues" evidence="3">
    <location>
        <begin position="763"/>
        <end position="777"/>
    </location>
</feature>
<evidence type="ECO:0000313" key="7">
    <source>
        <dbReference type="Proteomes" id="UP001629113"/>
    </source>
</evidence>
<dbReference type="PANTHER" id="PTHR12296">
    <property type="entry name" value="DENN DOMAIN-CONTAINING PROTEIN 4"/>
    <property type="match status" value="1"/>
</dbReference>
<dbReference type="Proteomes" id="UP001629113">
    <property type="component" value="Unassembled WGS sequence"/>
</dbReference>
<keyword evidence="1" id="KW-0479">Metal-binding</keyword>
<dbReference type="CDD" id="cd00029">
    <property type="entry name" value="C1"/>
    <property type="match status" value="1"/>
</dbReference>
<accession>A0ABR4PWV2</accession>
<dbReference type="Gene3D" id="3.40.50.11500">
    <property type="match status" value="1"/>
</dbReference>
<feature type="compositionally biased region" description="Polar residues" evidence="3">
    <location>
        <begin position="55"/>
        <end position="69"/>
    </location>
</feature>
<keyword evidence="7" id="KW-1185">Reference proteome</keyword>
<evidence type="ECO:0000256" key="1">
    <source>
        <dbReference type="ARBA" id="ARBA00022723"/>
    </source>
</evidence>
<dbReference type="InterPro" id="IPR002219">
    <property type="entry name" value="PKC_DAG/PE"/>
</dbReference>
<evidence type="ECO:0000256" key="3">
    <source>
        <dbReference type="SAM" id="MobiDB-lite"/>
    </source>
</evidence>
<sequence>MADSSSAPLADYFWIAGVDSLSYGEELSSNPWDKTSNGAPPSPNVEATIEEGSEPDTSPVTSNGSSSHTAARHSRNNSWNRLSKLSIDARNSIQTLDDLDHTASNRSSVTIKAGKTNGNGSVFADFDFDKALFKFANERENFLDDLSFSAGAPVQSRPPMTNPKAERLRFEDGEGLSSSLGRKSPLRSVGGSIRRKISFRDMNSMKRQPSTVNRATSVRTSRRMSNYNSVIPPPEPLNADPDMHPLKRRFEPVLLDRYPPKGSVDESKRRGRFPDYVPMFAFPNDINIVSSDERPRSTWHGFAMTSDDNSKIYGITVIIWMPLNQDAAASVERRCEQWRQAHMSNEERELAASLGERLAMERANLSQLLAKLPSAISGSAAREALEEQISAVEEKIGLMTDMLRPVRHGAAAKIDGLTDGETGLWTPRAYGILGRDPSMTSFWKEWLKAIVVPMTDGAILRVPPSSPRVGRWQPLERYVVNLCTEAFTPISSVTQVELAVRELRLFARKEAANELPESRNTDLYALFRALTIPNIVALLEFALSEARIIFLSSHTAMLHLASKALASLLYPFKWASIFIPVLPARLLSALEAPCPYIVGIERRYENIELPDEDYVLVDLDQDIIESTSSPIPLPKQQRRKLVALLQLAAPHHNSRGVAVGPPPYAIETFPYDAFSSENPTLFTQNAAKSTLGRYVSQNSTAFGETDAQTASKVPSVFNAFLQSKNDHTRVERPSTSRSSKASPPASLSPVSGHYPLFPPTPTTPVSRNDSGFALTTTLREKRSGHFDTVSRRSSSFGMERAPTLRRPSVPFTNGHAPSLSTSALSIGDAKSSYGYAPSTYAASTLAASTIMPNMLMQPVRNTDTTIWVEGHCFVLHLHDNSSVCSICDDRSEGDGIYKCSSCSTISHGRCLGQASLVCPAAFHSDRVRAAFVRCFTSLLFTYRKHLNRPSREQKNSGQLYSFDMDGFMRSLPGEHQEYIAMLKQTQAFNEFIHERESTNANDPSILLFDSIILAKRSRGRSSFSSKPLSIFSRSNSRQISYLEDTSDHLWRSAAVPTPSAKFPPGADYRSVVSRIPAQLDPSLMKEPRTIQGIPRIDGPGKRVGRKAVPSMLGVSGSDK</sequence>
<organism evidence="6 7">
    <name type="scientific">Phlyctema vagabunda</name>
    <dbReference type="NCBI Taxonomy" id="108571"/>
    <lineage>
        <taxon>Eukaryota</taxon>
        <taxon>Fungi</taxon>
        <taxon>Dikarya</taxon>
        <taxon>Ascomycota</taxon>
        <taxon>Pezizomycotina</taxon>
        <taxon>Leotiomycetes</taxon>
        <taxon>Helotiales</taxon>
        <taxon>Dermateaceae</taxon>
        <taxon>Phlyctema</taxon>
    </lineage>
</organism>
<dbReference type="PROSITE" id="PS50081">
    <property type="entry name" value="ZF_DAG_PE_2"/>
    <property type="match status" value="1"/>
</dbReference>
<dbReference type="InterPro" id="IPR005112">
    <property type="entry name" value="dDENN_dom"/>
</dbReference>
<gene>
    <name evidence="6" type="ORF">PVAG01_01197</name>
</gene>
<feature type="compositionally biased region" description="Basic and acidic residues" evidence="3">
    <location>
        <begin position="724"/>
        <end position="734"/>
    </location>
</feature>
<feature type="domain" description="Phorbol-ester/DAG-type" evidence="4">
    <location>
        <begin position="870"/>
        <end position="918"/>
    </location>
</feature>
<dbReference type="Pfam" id="PF03456">
    <property type="entry name" value="uDENN"/>
    <property type="match status" value="1"/>
</dbReference>
<dbReference type="PANTHER" id="PTHR12296:SF21">
    <property type="entry name" value="DENN DOMAIN-CONTAINING PROTEIN 3"/>
    <property type="match status" value="1"/>
</dbReference>
<dbReference type="InterPro" id="IPR005113">
    <property type="entry name" value="uDENN_dom"/>
</dbReference>
<feature type="region of interest" description="Disordered" evidence="3">
    <location>
        <begin position="722"/>
        <end position="814"/>
    </location>
</feature>
<comment type="caution">
    <text evidence="6">The sequence shown here is derived from an EMBL/GenBank/DDBJ whole genome shotgun (WGS) entry which is preliminary data.</text>
</comment>
<dbReference type="SUPFAM" id="SSF57889">
    <property type="entry name" value="Cysteine-rich domain"/>
    <property type="match status" value="1"/>
</dbReference>
<reference evidence="6 7" key="1">
    <citation type="submission" date="2024-06" db="EMBL/GenBank/DDBJ databases">
        <title>Complete genome of Phlyctema vagabunda strain 19-DSS-EL-015.</title>
        <authorList>
            <person name="Fiorenzani C."/>
        </authorList>
    </citation>
    <scope>NUCLEOTIDE SEQUENCE [LARGE SCALE GENOMIC DNA]</scope>
    <source>
        <strain evidence="6 7">19-DSS-EL-015</strain>
    </source>
</reference>